<feature type="transmembrane region" description="Helical" evidence="6">
    <location>
        <begin position="215"/>
        <end position="236"/>
    </location>
</feature>
<comment type="subcellular location">
    <subcellularLocation>
        <location evidence="1">Cell membrane</location>
        <topology evidence="1">Multi-pass membrane protein</topology>
    </subcellularLocation>
</comment>
<dbReference type="GO" id="GO:0005886">
    <property type="term" value="C:plasma membrane"/>
    <property type="evidence" value="ECO:0007669"/>
    <property type="project" value="UniProtKB-SubCell"/>
</dbReference>
<keyword evidence="9" id="KW-1185">Reference proteome</keyword>
<reference evidence="8 9" key="1">
    <citation type="submission" date="2018-08" db="EMBL/GenBank/DDBJ databases">
        <title>Bacillus jemisoniae sp. nov., Bacillus chryseoplanitiae sp. nov., Bacillus resnikiae sp. nov., and Bacillus frankliniae sp. nov., isolated from Viking spacecraft and associated surfaces.</title>
        <authorList>
            <person name="Seuylemezian A."/>
            <person name="Vaishampayan P."/>
        </authorList>
    </citation>
    <scope>NUCLEOTIDE SEQUENCE [LARGE SCALE GENOMIC DNA]</scope>
    <source>
        <strain evidence="8 9">MA001</strain>
    </source>
</reference>
<evidence type="ECO:0000256" key="4">
    <source>
        <dbReference type="ARBA" id="ARBA00022989"/>
    </source>
</evidence>
<dbReference type="InterPro" id="IPR032694">
    <property type="entry name" value="CopC/D"/>
</dbReference>
<feature type="transmembrane region" description="Helical" evidence="6">
    <location>
        <begin position="87"/>
        <end position="105"/>
    </location>
</feature>
<accession>A0A398B9H6</accession>
<evidence type="ECO:0000256" key="6">
    <source>
        <dbReference type="SAM" id="Phobius"/>
    </source>
</evidence>
<evidence type="ECO:0000259" key="7">
    <source>
        <dbReference type="Pfam" id="PF05425"/>
    </source>
</evidence>
<feature type="transmembrane region" description="Helical" evidence="6">
    <location>
        <begin position="342"/>
        <end position="362"/>
    </location>
</feature>
<gene>
    <name evidence="8" type="ORF">D1953_10235</name>
</gene>
<organism evidence="8 9">
    <name type="scientific">Peribacillus asahii</name>
    <dbReference type="NCBI Taxonomy" id="228899"/>
    <lineage>
        <taxon>Bacteria</taxon>
        <taxon>Bacillati</taxon>
        <taxon>Bacillota</taxon>
        <taxon>Bacilli</taxon>
        <taxon>Bacillales</taxon>
        <taxon>Bacillaceae</taxon>
        <taxon>Peribacillus</taxon>
    </lineage>
</organism>
<feature type="transmembrane region" description="Helical" evidence="6">
    <location>
        <begin position="112"/>
        <end position="131"/>
    </location>
</feature>
<evidence type="ECO:0000256" key="1">
    <source>
        <dbReference type="ARBA" id="ARBA00004651"/>
    </source>
</evidence>
<dbReference type="Pfam" id="PF05425">
    <property type="entry name" value="CopD"/>
    <property type="match status" value="1"/>
</dbReference>
<dbReference type="InterPro" id="IPR008457">
    <property type="entry name" value="Cu-R_CopD_dom"/>
</dbReference>
<sequence length="363" mass="41284">MLFVETISQALLYLCFALLLGSFLLCLVSNTYRPNISVPKSALMIATGGIAIFSFFPVLQLILYLSPSIGFAQTLHSVLLTFEVGKAWLFTCILSIILFVFFIWFDYWKRALYAYIGIAFTFILILALGWSSHASSYDQVWGFFSHSAHFTAVSVWVGILFVISWFSKDYSNWSNFLKWFTPVAIVCFVTTIITGLVLMSFVVEFEDYPNSWMLPYGQALLIKHLLIIPLLAYAMINSIFIKKKLITDINFNPRPWARIESIIILLIFSATAALGQQSPPHETTVTSEEVSKLFMMFYQGQFHPEMTIQLEFTPPSISFTILGVLFFALMIMSFIRKTPAIVSFLMSVILVFCLYLSLILSIN</sequence>
<dbReference type="GO" id="GO:0006825">
    <property type="term" value="P:copper ion transport"/>
    <property type="evidence" value="ECO:0007669"/>
    <property type="project" value="InterPro"/>
</dbReference>
<feature type="transmembrane region" description="Helical" evidence="6">
    <location>
        <begin position="179"/>
        <end position="203"/>
    </location>
</feature>
<keyword evidence="5 6" id="KW-0472">Membrane</keyword>
<evidence type="ECO:0000256" key="5">
    <source>
        <dbReference type="ARBA" id="ARBA00023136"/>
    </source>
</evidence>
<feature type="transmembrane region" description="Helical" evidence="6">
    <location>
        <begin position="6"/>
        <end position="30"/>
    </location>
</feature>
<dbReference type="Proteomes" id="UP000266016">
    <property type="component" value="Unassembled WGS sequence"/>
</dbReference>
<proteinExistence type="predicted"/>
<evidence type="ECO:0000256" key="3">
    <source>
        <dbReference type="ARBA" id="ARBA00022692"/>
    </source>
</evidence>
<feature type="transmembrane region" description="Helical" evidence="6">
    <location>
        <begin position="42"/>
        <end position="67"/>
    </location>
</feature>
<dbReference type="PANTHER" id="PTHR34820">
    <property type="entry name" value="INNER MEMBRANE PROTEIN YEBZ"/>
    <property type="match status" value="1"/>
</dbReference>
<protein>
    <submittedName>
        <fullName evidence="8">Copper resistance protein CopD</fullName>
    </submittedName>
</protein>
<feature type="transmembrane region" description="Helical" evidence="6">
    <location>
        <begin position="143"/>
        <end position="167"/>
    </location>
</feature>
<feature type="domain" description="Copper resistance protein D" evidence="7">
    <location>
        <begin position="176"/>
        <end position="274"/>
    </location>
</feature>
<dbReference type="AlphaFoldDB" id="A0A398B9H6"/>
<evidence type="ECO:0000256" key="2">
    <source>
        <dbReference type="ARBA" id="ARBA00022475"/>
    </source>
</evidence>
<dbReference type="EMBL" id="QWVS01000016">
    <property type="protein sequence ID" value="RID86141.1"/>
    <property type="molecule type" value="Genomic_DNA"/>
</dbReference>
<comment type="caution">
    <text evidence="8">The sequence shown here is derived from an EMBL/GenBank/DDBJ whole genome shotgun (WGS) entry which is preliminary data.</text>
</comment>
<name>A0A398B9H6_9BACI</name>
<evidence type="ECO:0000313" key="9">
    <source>
        <dbReference type="Proteomes" id="UP000266016"/>
    </source>
</evidence>
<keyword evidence="4 6" id="KW-1133">Transmembrane helix</keyword>
<feature type="transmembrane region" description="Helical" evidence="6">
    <location>
        <begin position="316"/>
        <end position="335"/>
    </location>
</feature>
<feature type="transmembrane region" description="Helical" evidence="6">
    <location>
        <begin position="256"/>
        <end position="275"/>
    </location>
</feature>
<keyword evidence="3 6" id="KW-0812">Transmembrane</keyword>
<dbReference type="PANTHER" id="PTHR34820:SF4">
    <property type="entry name" value="INNER MEMBRANE PROTEIN YEBZ"/>
    <property type="match status" value="1"/>
</dbReference>
<keyword evidence="2" id="KW-1003">Cell membrane</keyword>
<evidence type="ECO:0000313" key="8">
    <source>
        <dbReference type="EMBL" id="RID86141.1"/>
    </source>
</evidence>
<dbReference type="RefSeq" id="WP_119117078.1">
    <property type="nucleotide sequence ID" value="NZ_QWVS01000016.1"/>
</dbReference>